<evidence type="ECO:0000256" key="2">
    <source>
        <dbReference type="ARBA" id="ARBA00004567"/>
    </source>
</evidence>
<evidence type="ECO:0000256" key="3">
    <source>
        <dbReference type="ARBA" id="ARBA00011056"/>
    </source>
</evidence>
<dbReference type="GO" id="GO:0031369">
    <property type="term" value="F:translation initiation factor binding"/>
    <property type="evidence" value="ECO:0007669"/>
    <property type="project" value="TreeGrafter"/>
</dbReference>
<dbReference type="PANTHER" id="PTHR12960:SF0">
    <property type="entry name" value="MRNA EXPORT FACTOR GLE1"/>
    <property type="match status" value="1"/>
</dbReference>
<evidence type="ECO:0000256" key="6">
    <source>
        <dbReference type="ARBA" id="ARBA00022816"/>
    </source>
</evidence>
<keyword evidence="4" id="KW-0813">Transport</keyword>
<keyword evidence="5" id="KW-0963">Cytoplasm</keyword>
<evidence type="ECO:0000256" key="4">
    <source>
        <dbReference type="ARBA" id="ARBA00022448"/>
    </source>
</evidence>
<proteinExistence type="inferred from homology"/>
<evidence type="ECO:0000256" key="8">
    <source>
        <dbReference type="ARBA" id="ARBA00023010"/>
    </source>
</evidence>
<name>A0A7L0REJ1_GLABR</name>
<reference evidence="17 18" key="1">
    <citation type="submission" date="2019-09" db="EMBL/GenBank/DDBJ databases">
        <title>Bird 10,000 Genomes (B10K) Project - Family phase.</title>
        <authorList>
            <person name="Zhang G."/>
        </authorList>
    </citation>
    <scope>NUCLEOTIDE SEQUENCE [LARGE SCALE GENOMIC DNA]</scope>
    <source>
        <strain evidence="17">B10K-DU-008-63</strain>
    </source>
</reference>
<evidence type="ECO:0000256" key="10">
    <source>
        <dbReference type="ARBA" id="ARBA00023132"/>
    </source>
</evidence>
<keyword evidence="18" id="KW-1185">Reference proteome</keyword>
<dbReference type="GO" id="GO:0005737">
    <property type="term" value="C:cytoplasm"/>
    <property type="evidence" value="ECO:0007669"/>
    <property type="project" value="UniProtKB-SubCell"/>
</dbReference>
<evidence type="ECO:0000256" key="13">
    <source>
        <dbReference type="ARBA" id="ARBA00026227"/>
    </source>
</evidence>
<dbReference type="FunFam" id="1.25.40.510:FF:000001">
    <property type="entry name" value="Nucleoporin GLE1 isoform 1"/>
    <property type="match status" value="1"/>
</dbReference>
<comment type="similarity">
    <text evidence="3">Belongs to the GLE1 family.</text>
</comment>
<dbReference type="GO" id="GO:0000822">
    <property type="term" value="F:inositol hexakisphosphate binding"/>
    <property type="evidence" value="ECO:0007669"/>
    <property type="project" value="TreeGrafter"/>
</dbReference>
<dbReference type="PANTHER" id="PTHR12960">
    <property type="entry name" value="GLE-1-RELATED"/>
    <property type="match status" value="1"/>
</dbReference>
<keyword evidence="9" id="KW-0175">Coiled coil</keyword>
<evidence type="ECO:0000256" key="16">
    <source>
        <dbReference type="ARBA" id="ARBA00031503"/>
    </source>
</evidence>
<keyword evidence="8" id="KW-0811">Translocation</keyword>
<accession>A0A7L0REJ1</accession>
<dbReference type="GO" id="GO:0016973">
    <property type="term" value="P:poly(A)+ mRNA export from nucleus"/>
    <property type="evidence" value="ECO:0007669"/>
    <property type="project" value="InterPro"/>
</dbReference>
<evidence type="ECO:0000256" key="1">
    <source>
        <dbReference type="ARBA" id="ARBA00004496"/>
    </source>
</evidence>
<keyword evidence="6" id="KW-0509">mRNA transport</keyword>
<keyword evidence="10" id="KW-0906">Nuclear pore complex</keyword>
<keyword evidence="7" id="KW-0653">Protein transport</keyword>
<dbReference type="InterPro" id="IPR038506">
    <property type="entry name" value="GLE1-like_sf"/>
</dbReference>
<evidence type="ECO:0000256" key="15">
    <source>
        <dbReference type="ARBA" id="ARBA00030897"/>
    </source>
</evidence>
<evidence type="ECO:0000256" key="5">
    <source>
        <dbReference type="ARBA" id="ARBA00022490"/>
    </source>
</evidence>
<protein>
    <recommendedName>
        <fullName evidence="13">mRNA export factor GLE1</fullName>
    </recommendedName>
    <alternativeName>
        <fullName evidence="15">GLE1 RNA export mediator</fullName>
    </alternativeName>
    <alternativeName>
        <fullName evidence="16">GLE1-like protein</fullName>
    </alternativeName>
    <alternativeName>
        <fullName evidence="14">Nucleoporin GLE1</fullName>
    </alternativeName>
</protein>
<dbReference type="Pfam" id="PF07817">
    <property type="entry name" value="GLE1"/>
    <property type="match status" value="1"/>
</dbReference>
<gene>
    <name evidence="17" type="primary">Gle1</name>
    <name evidence="17" type="ORF">GLABRA_R03104</name>
</gene>
<evidence type="ECO:0000256" key="12">
    <source>
        <dbReference type="ARBA" id="ARBA00024680"/>
    </source>
</evidence>
<keyword evidence="11" id="KW-0539">Nucleus</keyword>
<comment type="caution">
    <text evidence="17">The sequence shown here is derived from an EMBL/GenBank/DDBJ whole genome shotgun (WGS) entry which is preliminary data.</text>
</comment>
<dbReference type="OrthoDB" id="420884at2759"/>
<dbReference type="Gene3D" id="1.25.40.510">
    <property type="entry name" value="GLE1-like"/>
    <property type="match status" value="1"/>
</dbReference>
<feature type="non-terminal residue" evidence="17">
    <location>
        <position position="1"/>
    </location>
</feature>
<evidence type="ECO:0000256" key="7">
    <source>
        <dbReference type="ARBA" id="ARBA00022927"/>
    </source>
</evidence>
<dbReference type="EMBL" id="VXAP01000033">
    <property type="protein sequence ID" value="NXL28256.1"/>
    <property type="molecule type" value="Genomic_DNA"/>
</dbReference>
<dbReference type="InterPro" id="IPR012476">
    <property type="entry name" value="GLE1"/>
</dbReference>
<evidence type="ECO:0000256" key="9">
    <source>
        <dbReference type="ARBA" id="ARBA00023054"/>
    </source>
</evidence>
<feature type="non-terminal residue" evidence="17">
    <location>
        <position position="240"/>
    </location>
</feature>
<evidence type="ECO:0000313" key="17">
    <source>
        <dbReference type="EMBL" id="NXL28256.1"/>
    </source>
</evidence>
<dbReference type="GO" id="GO:0044614">
    <property type="term" value="C:nuclear pore cytoplasmic filaments"/>
    <property type="evidence" value="ECO:0007669"/>
    <property type="project" value="TreeGrafter"/>
</dbReference>
<dbReference type="GO" id="GO:0005543">
    <property type="term" value="F:phospholipid binding"/>
    <property type="evidence" value="ECO:0007669"/>
    <property type="project" value="TreeGrafter"/>
</dbReference>
<comment type="subcellular location">
    <subcellularLocation>
        <location evidence="1">Cytoplasm</location>
    </subcellularLocation>
    <subcellularLocation>
        <location evidence="2">Nucleus</location>
        <location evidence="2">Nuclear pore complex</location>
    </subcellularLocation>
</comment>
<dbReference type="Proteomes" id="UP000591073">
    <property type="component" value="Unassembled WGS sequence"/>
</dbReference>
<sequence>AGSQLREVFDKINNLLSGKSVQSGGRTVSVTQHPQGLEFVYYKLAEKFVSQGEEEVASHYDAAFPIAVVASGIWELHPRVGDLFLAHLHRKCPYSVPFYPSLKEGTSMEEHQRMLGYQVKDSKVEEQDHFLKRMSGLIRLYAAVIQLQWPYGNKDGTHPHGLNYGWHWLAQMLNMEPLADVTATVLLDFLEVCGNALMKQYKAQFWKIMVLIQEDYIPRIEAITSSGQMGSLMRLKKFME</sequence>
<comment type="function">
    <text evidence="12">Required for the export of mRNAs containing poly(A) tails from the nucleus into the cytoplasm. May be involved in the terminal step of the mRNA transport through the nuclear pore complex (NPC).</text>
</comment>
<evidence type="ECO:0000313" key="18">
    <source>
        <dbReference type="Proteomes" id="UP000591073"/>
    </source>
</evidence>
<dbReference type="GO" id="GO:0015031">
    <property type="term" value="P:protein transport"/>
    <property type="evidence" value="ECO:0007669"/>
    <property type="project" value="UniProtKB-KW"/>
</dbReference>
<dbReference type="AlphaFoldDB" id="A0A7L0REJ1"/>
<evidence type="ECO:0000256" key="14">
    <source>
        <dbReference type="ARBA" id="ARBA00029983"/>
    </source>
</evidence>
<organism evidence="17 18">
    <name type="scientific">Glaucidium brasilianum</name>
    <name type="common">Ferruginous pygmy-owl</name>
    <dbReference type="NCBI Taxonomy" id="78217"/>
    <lineage>
        <taxon>Eukaryota</taxon>
        <taxon>Metazoa</taxon>
        <taxon>Chordata</taxon>
        <taxon>Craniata</taxon>
        <taxon>Vertebrata</taxon>
        <taxon>Euteleostomi</taxon>
        <taxon>Archelosauria</taxon>
        <taxon>Archosauria</taxon>
        <taxon>Dinosauria</taxon>
        <taxon>Saurischia</taxon>
        <taxon>Theropoda</taxon>
        <taxon>Coelurosauria</taxon>
        <taxon>Aves</taxon>
        <taxon>Neognathae</taxon>
        <taxon>Neoaves</taxon>
        <taxon>Telluraves</taxon>
        <taxon>Strigiformes</taxon>
        <taxon>Strigidae</taxon>
        <taxon>Glaucidium</taxon>
    </lineage>
</organism>
<evidence type="ECO:0000256" key="11">
    <source>
        <dbReference type="ARBA" id="ARBA00023242"/>
    </source>
</evidence>